<organism evidence="1 2">
    <name type="scientific">Chaetomium tenue</name>
    <dbReference type="NCBI Taxonomy" id="1854479"/>
    <lineage>
        <taxon>Eukaryota</taxon>
        <taxon>Fungi</taxon>
        <taxon>Dikarya</taxon>
        <taxon>Ascomycota</taxon>
        <taxon>Pezizomycotina</taxon>
        <taxon>Sordariomycetes</taxon>
        <taxon>Sordariomycetidae</taxon>
        <taxon>Sordariales</taxon>
        <taxon>Chaetomiaceae</taxon>
        <taxon>Chaetomium</taxon>
    </lineage>
</organism>
<proteinExistence type="predicted"/>
<sequence length="87" mass="9870">MFFLHFNFLFLPLFLYKRCQHHQIILLNKSFIKNTKAHRPSPVGDGRLRNPPRGICYSGWGPASRAPAQNGPSSGRNRTHDLPSEVG</sequence>
<gene>
    <name evidence="1" type="ORF">F5144DRAFT_567374</name>
</gene>
<dbReference type="Proteomes" id="UP000724584">
    <property type="component" value="Unassembled WGS sequence"/>
</dbReference>
<dbReference type="EMBL" id="JAGIZQ010000003">
    <property type="protein sequence ID" value="KAH6636404.1"/>
    <property type="molecule type" value="Genomic_DNA"/>
</dbReference>
<evidence type="ECO:0000313" key="1">
    <source>
        <dbReference type="EMBL" id="KAH6636404.1"/>
    </source>
</evidence>
<protein>
    <submittedName>
        <fullName evidence="1">Uncharacterized protein</fullName>
    </submittedName>
</protein>
<keyword evidence="2" id="KW-1185">Reference proteome</keyword>
<comment type="caution">
    <text evidence="1">The sequence shown here is derived from an EMBL/GenBank/DDBJ whole genome shotgun (WGS) entry which is preliminary data.</text>
</comment>
<evidence type="ECO:0000313" key="2">
    <source>
        <dbReference type="Proteomes" id="UP000724584"/>
    </source>
</evidence>
<accession>A0ACB7PDL8</accession>
<reference evidence="1 2" key="1">
    <citation type="journal article" date="2021" name="Nat. Commun.">
        <title>Genetic determinants of endophytism in the Arabidopsis root mycobiome.</title>
        <authorList>
            <person name="Mesny F."/>
            <person name="Miyauchi S."/>
            <person name="Thiergart T."/>
            <person name="Pickel B."/>
            <person name="Atanasova L."/>
            <person name="Karlsson M."/>
            <person name="Huettel B."/>
            <person name="Barry K.W."/>
            <person name="Haridas S."/>
            <person name="Chen C."/>
            <person name="Bauer D."/>
            <person name="Andreopoulos W."/>
            <person name="Pangilinan J."/>
            <person name="LaButti K."/>
            <person name="Riley R."/>
            <person name="Lipzen A."/>
            <person name="Clum A."/>
            <person name="Drula E."/>
            <person name="Henrissat B."/>
            <person name="Kohler A."/>
            <person name="Grigoriev I.V."/>
            <person name="Martin F.M."/>
            <person name="Hacquard S."/>
        </authorList>
    </citation>
    <scope>NUCLEOTIDE SEQUENCE [LARGE SCALE GENOMIC DNA]</scope>
    <source>
        <strain evidence="1 2">MPI-SDFR-AT-0079</strain>
    </source>
</reference>
<name>A0ACB7PDL8_9PEZI</name>